<organism evidence="20 21">
    <name type="scientific">Ceratobasidium theobromae</name>
    <dbReference type="NCBI Taxonomy" id="1582974"/>
    <lineage>
        <taxon>Eukaryota</taxon>
        <taxon>Fungi</taxon>
        <taxon>Dikarya</taxon>
        <taxon>Basidiomycota</taxon>
        <taxon>Agaricomycotina</taxon>
        <taxon>Agaricomycetes</taxon>
        <taxon>Cantharellales</taxon>
        <taxon>Ceratobasidiaceae</taxon>
        <taxon>Ceratobasidium</taxon>
    </lineage>
</organism>
<feature type="domain" description="Peptidase M28" evidence="17">
    <location>
        <begin position="204"/>
        <end position="285"/>
    </location>
</feature>
<feature type="domain" description="Vacuolar membrane protease C-terminal" evidence="18">
    <location>
        <begin position="627"/>
        <end position="829"/>
    </location>
</feature>
<evidence type="ECO:0000256" key="4">
    <source>
        <dbReference type="ARBA" id="ARBA00010918"/>
    </source>
</evidence>
<evidence type="ECO:0000256" key="7">
    <source>
        <dbReference type="ARBA" id="ARBA00022692"/>
    </source>
</evidence>
<feature type="transmembrane region" description="Helical" evidence="16">
    <location>
        <begin position="458"/>
        <end position="483"/>
    </location>
</feature>
<feature type="transmembrane region" description="Helical" evidence="16">
    <location>
        <begin position="573"/>
        <end position="594"/>
    </location>
</feature>
<gene>
    <name evidence="20" type="ORF">CTheo_7573</name>
</gene>
<dbReference type="InterPro" id="IPR053976">
    <property type="entry name" value="PFF1_TM"/>
</dbReference>
<keyword evidence="11 16" id="KW-1133">Transmembrane helix</keyword>
<feature type="transmembrane region" description="Helical" evidence="16">
    <location>
        <begin position="361"/>
        <end position="383"/>
    </location>
</feature>
<feature type="domain" description="Vacuolar membrane protease transmembrane" evidence="19">
    <location>
        <begin position="365"/>
        <end position="506"/>
    </location>
</feature>
<keyword evidence="13 16" id="KW-0472">Membrane</keyword>
<keyword evidence="5" id="KW-0926">Vacuole</keyword>
<evidence type="ECO:0000256" key="11">
    <source>
        <dbReference type="ARBA" id="ARBA00022989"/>
    </source>
</evidence>
<feature type="transmembrane region" description="Helical" evidence="16">
    <location>
        <begin position="395"/>
        <end position="420"/>
    </location>
</feature>
<evidence type="ECO:0000313" key="20">
    <source>
        <dbReference type="EMBL" id="KAB5588990.1"/>
    </source>
</evidence>
<evidence type="ECO:0000256" key="15">
    <source>
        <dbReference type="RuleBase" id="RU361240"/>
    </source>
</evidence>
<dbReference type="CDD" id="cd03875">
    <property type="entry name" value="M28_Fxna_like"/>
    <property type="match status" value="1"/>
</dbReference>
<feature type="transmembrane region" description="Helical" evidence="16">
    <location>
        <begin position="20"/>
        <end position="41"/>
    </location>
</feature>
<dbReference type="Proteomes" id="UP000383932">
    <property type="component" value="Unassembled WGS sequence"/>
</dbReference>
<keyword evidence="8 15" id="KW-0479">Metal-binding</keyword>
<comment type="subcellular location">
    <subcellularLocation>
        <location evidence="3">Vacuole membrane</location>
        <topology evidence="3">Multi-pass membrane protein</topology>
    </subcellularLocation>
</comment>
<feature type="transmembrane region" description="Helical" evidence="16">
    <location>
        <begin position="539"/>
        <end position="561"/>
    </location>
</feature>
<comment type="function">
    <text evidence="2">May be involved in vacuolar sorting and osmoregulation.</text>
</comment>
<dbReference type="Pfam" id="PF04389">
    <property type="entry name" value="Peptidase_M28"/>
    <property type="match status" value="2"/>
</dbReference>
<dbReference type="Pfam" id="PF22251">
    <property type="entry name" value="PFF1_TM"/>
    <property type="match status" value="1"/>
</dbReference>
<reference evidence="20 21" key="1">
    <citation type="journal article" date="2019" name="Fungal Biol. Biotechnol.">
        <title>Draft genome sequence of fastidious pathogen Ceratobasidium theobromae, which causes vascular-streak dieback in Theobroma cacao.</title>
        <authorList>
            <person name="Ali S.S."/>
            <person name="Asman A."/>
            <person name="Shao J."/>
            <person name="Firmansyah A.P."/>
            <person name="Susilo A.W."/>
            <person name="Rosmana A."/>
            <person name="McMahon P."/>
            <person name="Junaid M."/>
            <person name="Guest D."/>
            <person name="Kheng T.Y."/>
            <person name="Meinhardt L.W."/>
            <person name="Bailey B.A."/>
        </authorList>
    </citation>
    <scope>NUCLEOTIDE SEQUENCE [LARGE SCALE GENOMIC DNA]</scope>
    <source>
        <strain evidence="20 21">CT2</strain>
    </source>
</reference>
<comment type="cofactor">
    <cofactor evidence="1">
        <name>Zn(2+)</name>
        <dbReference type="ChEBI" id="CHEBI:29105"/>
    </cofactor>
</comment>
<keyword evidence="14" id="KW-0325">Glycoprotein</keyword>
<evidence type="ECO:0000256" key="2">
    <source>
        <dbReference type="ARBA" id="ARBA00003273"/>
    </source>
</evidence>
<evidence type="ECO:0000256" key="10">
    <source>
        <dbReference type="ARBA" id="ARBA00022833"/>
    </source>
</evidence>
<dbReference type="InterPro" id="IPR045175">
    <property type="entry name" value="M28_fam"/>
</dbReference>
<feature type="transmembrane region" description="Helical" evidence="16">
    <location>
        <begin position="600"/>
        <end position="621"/>
    </location>
</feature>
<evidence type="ECO:0000256" key="6">
    <source>
        <dbReference type="ARBA" id="ARBA00022670"/>
    </source>
</evidence>
<proteinExistence type="inferred from homology"/>
<keyword evidence="12" id="KW-0482">Metalloprotease</keyword>
<evidence type="ECO:0000256" key="13">
    <source>
        <dbReference type="ARBA" id="ARBA00023136"/>
    </source>
</evidence>
<evidence type="ECO:0000259" key="18">
    <source>
        <dbReference type="Pfam" id="PF22250"/>
    </source>
</evidence>
<comment type="caution">
    <text evidence="20">The sequence shown here is derived from an EMBL/GenBank/DDBJ whole genome shotgun (WGS) entry which is preliminary data.</text>
</comment>
<dbReference type="PANTHER" id="PTHR12147">
    <property type="entry name" value="METALLOPEPTIDASE M28 FAMILY MEMBER"/>
    <property type="match status" value="1"/>
</dbReference>
<dbReference type="InterPro" id="IPR007484">
    <property type="entry name" value="Peptidase_M28"/>
</dbReference>
<sequence>MRVPLVVRKALLTPSQVTITALVAFIYTAVFISSVVVFETVPSPPQPAHQRHLNLDQAWSDLQAITQVPHPYNSHANEAVRSYLLDRLRAISRQHPSVELADDQISNGTYFDRGQVVYFEGNNLLVKIDGHDTSLPAVLFSAHFDSVSTGFGATDDGMGVVTLLQLVEYYAKNQPKKTVVFNINNGEEDWLNGAHARPVLFRTSSFDVTSAFRSVSRPHGSTLSSDAFKRGLIRSGTDFTVYEDAGMRGLDLAFYRRRSRYHTVYDSAAWLGNQGSLWLMMENALEAGNALVSDALTSKSADAVYFDIFGSSMVVISRQGMLALNIILLILGPVAVVALVFTSPDGYQACLEELTEDSKVWIHAPILLLMSSAATFSLAAIYSAANTYIVYSSPYVIAASLISMAILAIVMPAKLLAHYLRPANPALLTTANHAIFTLFWWLLLCWTTGQLNVNSLGGFYYVTFAYVCQLGALILSLGAMLHLSPTHRSEPLVVNGDNEDTASSYHDEPTETTGLLSPRQILSLASDVDMSRCMWSAEILASLVFPSILASGILILLLNALPQTLADGNSAMTVYLAIGLISIFIALPVAPVAFQVHRSATFFLALVLFGTMIYNLAAFPFSPLNPLKIYFQQSIDLDSGFNQVQLVTVPSLSHITNNLPSARLSTVKCADDVNRLGLVNCAWAGPSPNVTLDSRSPADWMWTAVKRTGPNDAEIEIRGRNTRSCRIYSDTPMSLVSVQGGHWETVPSPDAKNEFKEIRLWSRTWDKKFKVRVQWANNEPGSLANTSWTGRLACEWAEWDSGKIPALDEMRAFLPPWAVVSKLADGLVEGTRSFKV</sequence>
<dbReference type="EC" id="3.4.-.-" evidence="15"/>
<keyword evidence="7 16" id="KW-0812">Transmembrane</keyword>
<keyword evidence="6 15" id="KW-0645">Protease</keyword>
<keyword evidence="21" id="KW-1185">Reference proteome</keyword>
<dbReference type="GO" id="GO:0005774">
    <property type="term" value="C:vacuolar membrane"/>
    <property type="evidence" value="ECO:0007669"/>
    <property type="project" value="UniProtKB-SubCell"/>
</dbReference>
<feature type="transmembrane region" description="Helical" evidence="16">
    <location>
        <begin position="322"/>
        <end position="341"/>
    </location>
</feature>
<dbReference type="EMBL" id="SSOP01000335">
    <property type="protein sequence ID" value="KAB5588990.1"/>
    <property type="molecule type" value="Genomic_DNA"/>
</dbReference>
<evidence type="ECO:0000313" key="21">
    <source>
        <dbReference type="Proteomes" id="UP000383932"/>
    </source>
</evidence>
<dbReference type="PANTHER" id="PTHR12147:SF58">
    <property type="entry name" value="VACUOLAR MEMBRANE PROTEASE"/>
    <property type="match status" value="1"/>
</dbReference>
<dbReference type="InterPro" id="IPR053975">
    <property type="entry name" value="PFF1_C"/>
</dbReference>
<evidence type="ECO:0000256" key="3">
    <source>
        <dbReference type="ARBA" id="ARBA00004128"/>
    </source>
</evidence>
<dbReference type="Pfam" id="PF22250">
    <property type="entry name" value="PFF1_C"/>
    <property type="match status" value="1"/>
</dbReference>
<dbReference type="AlphaFoldDB" id="A0A5N5QB27"/>
<comment type="similarity">
    <text evidence="4 15">Belongs to the peptidase M28 family.</text>
</comment>
<evidence type="ECO:0000256" key="1">
    <source>
        <dbReference type="ARBA" id="ARBA00001947"/>
    </source>
</evidence>
<feature type="transmembrane region" description="Helical" evidence="16">
    <location>
        <begin position="426"/>
        <end position="446"/>
    </location>
</feature>
<dbReference type="InterPro" id="IPR048024">
    <property type="entry name" value="Fxna-like_M28_dom"/>
</dbReference>
<dbReference type="Gene3D" id="3.40.630.10">
    <property type="entry name" value="Zn peptidases"/>
    <property type="match status" value="2"/>
</dbReference>
<evidence type="ECO:0000256" key="14">
    <source>
        <dbReference type="ARBA" id="ARBA00023180"/>
    </source>
</evidence>
<accession>A0A5N5QB27</accession>
<feature type="domain" description="Peptidase M28" evidence="17">
    <location>
        <begin position="123"/>
        <end position="196"/>
    </location>
</feature>
<evidence type="ECO:0000256" key="9">
    <source>
        <dbReference type="ARBA" id="ARBA00022801"/>
    </source>
</evidence>
<evidence type="ECO:0000259" key="19">
    <source>
        <dbReference type="Pfam" id="PF22251"/>
    </source>
</evidence>
<evidence type="ECO:0000256" key="5">
    <source>
        <dbReference type="ARBA" id="ARBA00022554"/>
    </source>
</evidence>
<dbReference type="GO" id="GO:0008235">
    <property type="term" value="F:metalloexopeptidase activity"/>
    <property type="evidence" value="ECO:0007669"/>
    <property type="project" value="InterPro"/>
</dbReference>
<evidence type="ECO:0000256" key="12">
    <source>
        <dbReference type="ARBA" id="ARBA00023049"/>
    </source>
</evidence>
<name>A0A5N5QB27_9AGAM</name>
<keyword evidence="10 15" id="KW-0862">Zinc</keyword>
<evidence type="ECO:0000259" key="17">
    <source>
        <dbReference type="Pfam" id="PF04389"/>
    </source>
</evidence>
<keyword evidence="9 15" id="KW-0378">Hydrolase</keyword>
<dbReference type="GO" id="GO:0006508">
    <property type="term" value="P:proteolysis"/>
    <property type="evidence" value="ECO:0007669"/>
    <property type="project" value="UniProtKB-KW"/>
</dbReference>
<protein>
    <recommendedName>
        <fullName evidence="15">Peptide hydrolase</fullName>
        <ecNumber evidence="15">3.4.-.-</ecNumber>
    </recommendedName>
</protein>
<dbReference type="GO" id="GO:0046872">
    <property type="term" value="F:metal ion binding"/>
    <property type="evidence" value="ECO:0007669"/>
    <property type="project" value="UniProtKB-KW"/>
</dbReference>
<evidence type="ECO:0000256" key="16">
    <source>
        <dbReference type="SAM" id="Phobius"/>
    </source>
</evidence>
<dbReference type="OrthoDB" id="76293at2759"/>
<dbReference type="SUPFAM" id="SSF53187">
    <property type="entry name" value="Zn-dependent exopeptidases"/>
    <property type="match status" value="1"/>
</dbReference>
<evidence type="ECO:0000256" key="8">
    <source>
        <dbReference type="ARBA" id="ARBA00022723"/>
    </source>
</evidence>